<proteinExistence type="predicted"/>
<organism evidence="3 4">
    <name type="scientific">Leptosia nina</name>
    <dbReference type="NCBI Taxonomy" id="320188"/>
    <lineage>
        <taxon>Eukaryota</taxon>
        <taxon>Metazoa</taxon>
        <taxon>Ecdysozoa</taxon>
        <taxon>Arthropoda</taxon>
        <taxon>Hexapoda</taxon>
        <taxon>Insecta</taxon>
        <taxon>Pterygota</taxon>
        <taxon>Neoptera</taxon>
        <taxon>Endopterygota</taxon>
        <taxon>Lepidoptera</taxon>
        <taxon>Glossata</taxon>
        <taxon>Ditrysia</taxon>
        <taxon>Papilionoidea</taxon>
        <taxon>Pieridae</taxon>
        <taxon>Pierinae</taxon>
        <taxon>Leptosia</taxon>
    </lineage>
</organism>
<dbReference type="Pfam" id="PF13855">
    <property type="entry name" value="LRR_8"/>
    <property type="match status" value="2"/>
</dbReference>
<reference evidence="3 4" key="1">
    <citation type="submission" date="2023-11" db="EMBL/GenBank/DDBJ databases">
        <authorList>
            <person name="Okamura Y."/>
        </authorList>
    </citation>
    <scope>NUCLEOTIDE SEQUENCE [LARGE SCALE GENOMIC DNA]</scope>
</reference>
<protein>
    <submittedName>
        <fullName evidence="3">Uncharacterized protein</fullName>
    </submittedName>
</protein>
<evidence type="ECO:0000313" key="4">
    <source>
        <dbReference type="Proteomes" id="UP001497472"/>
    </source>
</evidence>
<dbReference type="Pfam" id="PF12799">
    <property type="entry name" value="LRR_4"/>
    <property type="match status" value="1"/>
</dbReference>
<keyword evidence="4" id="KW-1185">Reference proteome</keyword>
<dbReference type="PRINTS" id="PR00019">
    <property type="entry name" value="LEURICHRPT"/>
</dbReference>
<dbReference type="EMBL" id="CAVLEF010000002">
    <property type="protein sequence ID" value="CAK1541014.1"/>
    <property type="molecule type" value="Genomic_DNA"/>
</dbReference>
<evidence type="ECO:0000256" key="2">
    <source>
        <dbReference type="ARBA" id="ARBA00022737"/>
    </source>
</evidence>
<name>A0AAV1IX91_9NEOP</name>
<keyword evidence="2" id="KW-0677">Repeat</keyword>
<dbReference type="Proteomes" id="UP001497472">
    <property type="component" value="Unassembled WGS sequence"/>
</dbReference>
<sequence length="394" mass="44865">MPNCSNLGPGKIVCKPGNYSEFVLARGVVSDNNSTKEIDLSGCKISDVDYESFHRLPALTHLNLSQNLITRLKLGVLDGFKNLIHLDLSHNQLKTFPLGLFDQKPNLVYLDLSHNQLQALELGIFDPLSKLRFLDLSNNSLRGADIDPYIFDKSKRIKTLSFSTNDMSGAQDILLHAMTVLEKLDLEDCQLEELPAFALKSNMGTLKELNLSQNKLQEIRGDETFKHLTGLVSLNLTSNTIEMIGEAVFKPLNKLKVIALRDNRIKQLPETVFQNMPLSNIDLSRNLIEFIPVNAFRGTKTKNLNLSSNRFTYLQDNFCLELRNSGAFVNKFYFNDNPWQCACLRQLLNEVRRFDIVYNNAKFDGQHPVCVEVDGPICHRHVEFNEHVYEIYDN</sequence>
<dbReference type="Gene3D" id="3.80.10.10">
    <property type="entry name" value="Ribonuclease Inhibitor"/>
    <property type="match status" value="4"/>
</dbReference>
<dbReference type="PANTHER" id="PTHR24366:SF96">
    <property type="entry name" value="LEUCINE RICH REPEAT CONTAINING 53"/>
    <property type="match status" value="1"/>
</dbReference>
<dbReference type="PANTHER" id="PTHR24366">
    <property type="entry name" value="IG(IMMUNOGLOBULIN) AND LRR(LEUCINE RICH REPEAT) DOMAINS"/>
    <property type="match status" value="1"/>
</dbReference>
<dbReference type="AlphaFoldDB" id="A0AAV1IX91"/>
<dbReference type="InterPro" id="IPR032675">
    <property type="entry name" value="LRR_dom_sf"/>
</dbReference>
<dbReference type="SMART" id="SM00369">
    <property type="entry name" value="LRR_TYP"/>
    <property type="match status" value="9"/>
</dbReference>
<evidence type="ECO:0000256" key="1">
    <source>
        <dbReference type="ARBA" id="ARBA00022614"/>
    </source>
</evidence>
<evidence type="ECO:0000313" key="3">
    <source>
        <dbReference type="EMBL" id="CAK1541014.1"/>
    </source>
</evidence>
<dbReference type="PROSITE" id="PS51450">
    <property type="entry name" value="LRR"/>
    <property type="match status" value="3"/>
</dbReference>
<dbReference type="InterPro" id="IPR003591">
    <property type="entry name" value="Leu-rich_rpt_typical-subtyp"/>
</dbReference>
<dbReference type="InterPro" id="IPR001611">
    <property type="entry name" value="Leu-rich_rpt"/>
</dbReference>
<dbReference type="InterPro" id="IPR025875">
    <property type="entry name" value="Leu-rich_rpt_4"/>
</dbReference>
<keyword evidence="1" id="KW-0433">Leucine-rich repeat</keyword>
<gene>
    <name evidence="3" type="ORF">LNINA_LOCUS1029</name>
</gene>
<dbReference type="SUPFAM" id="SSF52058">
    <property type="entry name" value="L domain-like"/>
    <property type="match status" value="1"/>
</dbReference>
<dbReference type="FunFam" id="3.80.10.10:FF:001164">
    <property type="entry name" value="GH01279p"/>
    <property type="match status" value="1"/>
</dbReference>
<comment type="caution">
    <text evidence="3">The sequence shown here is derived from an EMBL/GenBank/DDBJ whole genome shotgun (WGS) entry which is preliminary data.</text>
</comment>
<accession>A0AAV1IX91</accession>